<keyword evidence="6" id="KW-1185">Reference proteome</keyword>
<dbReference type="Pfam" id="PF20437">
    <property type="entry name" value="LonC_helical"/>
    <property type="match status" value="1"/>
</dbReference>
<keyword evidence="1 2" id="KW-0645">Protease</keyword>
<dbReference type="Gene3D" id="1.10.8.60">
    <property type="match status" value="1"/>
</dbReference>
<protein>
    <recommendedName>
        <fullName evidence="2">endopeptidase La</fullName>
        <ecNumber evidence="2">3.4.21.53</ecNumber>
    </recommendedName>
</protein>
<evidence type="ECO:0000256" key="3">
    <source>
        <dbReference type="SAM" id="Coils"/>
    </source>
</evidence>
<gene>
    <name evidence="5" type="ORF">TOI97_01835</name>
</gene>
<name>A0ABU5GQ56_9GAMM</name>
<evidence type="ECO:0000259" key="4">
    <source>
        <dbReference type="PROSITE" id="PS51786"/>
    </source>
</evidence>
<dbReference type="InterPro" id="IPR008269">
    <property type="entry name" value="Lon_proteolytic"/>
</dbReference>
<evidence type="ECO:0000313" key="5">
    <source>
        <dbReference type="EMBL" id="MDY7218326.1"/>
    </source>
</evidence>
<dbReference type="InterPro" id="IPR027065">
    <property type="entry name" value="Lon_Prtase"/>
</dbReference>
<dbReference type="EMBL" id="JAXIVU010000001">
    <property type="protein sequence ID" value="MDY7218326.1"/>
    <property type="molecule type" value="Genomic_DNA"/>
</dbReference>
<dbReference type="RefSeq" id="WP_321552412.1">
    <property type="nucleotide sequence ID" value="NZ_JAXIVU010000001.1"/>
</dbReference>
<evidence type="ECO:0000256" key="2">
    <source>
        <dbReference type="PROSITE-ProRule" id="PRU01122"/>
    </source>
</evidence>
<dbReference type="PANTHER" id="PTHR10046">
    <property type="entry name" value="ATP DEPENDENT LON PROTEASE FAMILY MEMBER"/>
    <property type="match status" value="1"/>
</dbReference>
<feature type="domain" description="Lon proteolytic" evidence="4">
    <location>
        <begin position="562"/>
        <end position="757"/>
    </location>
</feature>
<dbReference type="InterPro" id="IPR020568">
    <property type="entry name" value="Ribosomal_Su5_D2-typ_SF"/>
</dbReference>
<evidence type="ECO:0000256" key="1">
    <source>
        <dbReference type="ARBA" id="ARBA00022670"/>
    </source>
</evidence>
<reference evidence="5 6" key="1">
    <citation type="submission" date="2023-12" db="EMBL/GenBank/DDBJ databases">
        <title>Denitrificimonas halotolerans sp. nov.,a novel species isolated from landfill leachate.</title>
        <authorList>
            <person name="Wang S."/>
        </authorList>
    </citation>
    <scope>NUCLEOTIDE SEQUENCE [LARGE SCALE GENOMIC DNA]</scope>
    <source>
        <strain evidence="5 6">JX-1</strain>
    </source>
</reference>
<comment type="caution">
    <text evidence="5">The sequence shown here is derived from an EMBL/GenBank/DDBJ whole genome shotgun (WGS) entry which is preliminary data.</text>
</comment>
<feature type="active site" evidence="2">
    <location>
        <position position="695"/>
    </location>
</feature>
<dbReference type="InterPro" id="IPR014721">
    <property type="entry name" value="Ribsml_uS5_D2-typ_fold_subgr"/>
</dbReference>
<feature type="active site" evidence="2">
    <location>
        <position position="652"/>
    </location>
</feature>
<organism evidence="5 6">
    <name type="scientific">Denitrificimonas halotolerans</name>
    <dbReference type="NCBI Taxonomy" id="3098930"/>
    <lineage>
        <taxon>Bacteria</taxon>
        <taxon>Pseudomonadati</taxon>
        <taxon>Pseudomonadota</taxon>
        <taxon>Gammaproteobacteria</taxon>
        <taxon>Pseudomonadales</taxon>
        <taxon>Pseudomonadaceae</taxon>
        <taxon>Denitrificimonas</taxon>
    </lineage>
</organism>
<dbReference type="SUPFAM" id="SSF52540">
    <property type="entry name" value="P-loop containing nucleoside triphosphate hydrolases"/>
    <property type="match status" value="1"/>
</dbReference>
<dbReference type="InterPro" id="IPR046843">
    <property type="entry name" value="LonB_AAA-LID"/>
</dbReference>
<dbReference type="InterPro" id="IPR046844">
    <property type="entry name" value="Lon-like_helical"/>
</dbReference>
<comment type="catalytic activity">
    <reaction evidence="2">
        <text>Hydrolysis of proteins in presence of ATP.</text>
        <dbReference type="EC" id="3.4.21.53"/>
    </reaction>
</comment>
<sequence>MPDTTAKAQLLSPDQLTRNFNGHFNFTSTAELQPLEGVLGQSRAVQALHFGVSMQRPGYNVFIMGEPGTGRFSYAKRYLTEQAKKRATPSDWLYVNHFHDVREPHAIELPAGEGSRFCADIDTLLGNLLATFPAVFETPAWQQKKSAIDRGFNRRYERALDVVEKLALEKNIALYRDSMNIAFTPMHDGKALDEAEFAQRPESEREQFHADISELEEQLNKELSSLPQWKRESSNELRELNEETIAAALKPLLAPLMDKYAEHSSVVEYLEAMQMNLLKTVVEQLVDADHSDAVARKLLEEQYSPNLIIGHTPGEGAPVVFESHPTYDNLFGRIEYGTEQGVLYTNYRQLRSGALHSANGGYLILEAEKLLTEPFVWEALKRALHSRQLKMESPLVELGRIATATLLPQVIPLQVKVVVIGSRQLYYALEQLDPDFQEMFRLLVDFDGDIPLADDTLGQFAQLLHTRTTEEGMAPLTGEAVKQLARYSARLAEHKERMTASLADIFQVVSEADFFRDSLGAELTDAVHIDNAIAARIERTGRVSTRIMDDMLSGVILIDTQGAAIGKCNGLTVLAMGDTAFGMPARISASVYPGSSGIVDVEREVSLGQPIHSKGVMILTGYMGSRYAQEFPLAISASIALEQSYGYIDGDSASLGEVCALISALSRIPLKQSFAITGSINQFGEVQAVGGVNEKIEGFFELCQKRGLNGDQGVIIPCSNIINLLLNETVVEAVKEGQFHIYAVTHVDQALSLLSGVEAGAVNAEGCFPEGSINALVVERLRIISELGQTDNEAEASET</sequence>
<keyword evidence="2" id="KW-0378">Hydrolase</keyword>
<dbReference type="Pfam" id="PF05362">
    <property type="entry name" value="Lon_C"/>
    <property type="match status" value="1"/>
</dbReference>
<dbReference type="InterPro" id="IPR041699">
    <property type="entry name" value="AAA_32"/>
</dbReference>
<keyword evidence="3" id="KW-0175">Coiled coil</keyword>
<dbReference type="PRINTS" id="PR00830">
    <property type="entry name" value="ENDOLAPTASE"/>
</dbReference>
<feature type="coiled-coil region" evidence="3">
    <location>
        <begin position="205"/>
        <end position="232"/>
    </location>
</feature>
<comment type="similarity">
    <text evidence="2">Belongs to the peptidase S16 family.</text>
</comment>
<proteinExistence type="inferred from homology"/>
<dbReference type="InterPro" id="IPR027417">
    <property type="entry name" value="P-loop_NTPase"/>
</dbReference>
<dbReference type="Pfam" id="PF13654">
    <property type="entry name" value="AAA_32"/>
    <property type="match status" value="1"/>
</dbReference>
<dbReference type="Gene3D" id="3.40.50.300">
    <property type="entry name" value="P-loop containing nucleotide triphosphate hydrolases"/>
    <property type="match status" value="2"/>
</dbReference>
<dbReference type="EC" id="3.4.21.53" evidence="2"/>
<evidence type="ECO:0000313" key="6">
    <source>
        <dbReference type="Proteomes" id="UP001294570"/>
    </source>
</evidence>
<dbReference type="Pfam" id="PF20436">
    <property type="entry name" value="LonB_AAA-LID"/>
    <property type="match status" value="1"/>
</dbReference>
<dbReference type="PROSITE" id="PS51786">
    <property type="entry name" value="LON_PROTEOLYTIC"/>
    <property type="match status" value="1"/>
</dbReference>
<keyword evidence="2" id="KW-0720">Serine protease</keyword>
<dbReference type="SUPFAM" id="SSF54211">
    <property type="entry name" value="Ribosomal protein S5 domain 2-like"/>
    <property type="match status" value="1"/>
</dbReference>
<accession>A0ABU5GQ56</accession>
<dbReference type="Gene3D" id="3.30.230.10">
    <property type="match status" value="1"/>
</dbReference>
<dbReference type="Proteomes" id="UP001294570">
    <property type="component" value="Unassembled WGS sequence"/>
</dbReference>